<dbReference type="EMBL" id="CM042883">
    <property type="protein sequence ID" value="KAI4376862.1"/>
    <property type="molecule type" value="Genomic_DNA"/>
</dbReference>
<proteinExistence type="predicted"/>
<reference evidence="2" key="1">
    <citation type="journal article" date="2023" name="Front. Plant Sci.">
        <title>Chromosomal-level genome assembly of Melastoma candidum provides insights into trichome evolution.</title>
        <authorList>
            <person name="Zhong Y."/>
            <person name="Wu W."/>
            <person name="Sun C."/>
            <person name="Zou P."/>
            <person name="Liu Y."/>
            <person name="Dai S."/>
            <person name="Zhou R."/>
        </authorList>
    </citation>
    <scope>NUCLEOTIDE SEQUENCE [LARGE SCALE GENOMIC DNA]</scope>
</reference>
<accession>A0ACB9REJ8</accession>
<name>A0ACB9REJ8_9MYRT</name>
<comment type="caution">
    <text evidence="1">The sequence shown here is derived from an EMBL/GenBank/DDBJ whole genome shotgun (WGS) entry which is preliminary data.</text>
</comment>
<evidence type="ECO:0000313" key="2">
    <source>
        <dbReference type="Proteomes" id="UP001057402"/>
    </source>
</evidence>
<dbReference type="Proteomes" id="UP001057402">
    <property type="component" value="Chromosome 4"/>
</dbReference>
<protein>
    <submittedName>
        <fullName evidence="1">Uncharacterized protein</fullName>
    </submittedName>
</protein>
<evidence type="ECO:0000313" key="1">
    <source>
        <dbReference type="EMBL" id="KAI4376862.1"/>
    </source>
</evidence>
<organism evidence="1 2">
    <name type="scientific">Melastoma candidum</name>
    <dbReference type="NCBI Taxonomy" id="119954"/>
    <lineage>
        <taxon>Eukaryota</taxon>
        <taxon>Viridiplantae</taxon>
        <taxon>Streptophyta</taxon>
        <taxon>Embryophyta</taxon>
        <taxon>Tracheophyta</taxon>
        <taxon>Spermatophyta</taxon>
        <taxon>Magnoliopsida</taxon>
        <taxon>eudicotyledons</taxon>
        <taxon>Gunneridae</taxon>
        <taxon>Pentapetalae</taxon>
        <taxon>rosids</taxon>
        <taxon>malvids</taxon>
        <taxon>Myrtales</taxon>
        <taxon>Melastomataceae</taxon>
        <taxon>Melastomatoideae</taxon>
        <taxon>Melastomateae</taxon>
        <taxon>Melastoma</taxon>
    </lineage>
</organism>
<keyword evidence="2" id="KW-1185">Reference proteome</keyword>
<gene>
    <name evidence="1" type="ORF">MLD38_014572</name>
</gene>
<sequence length="138" mass="15768">MKRQMMCRTGLAVGNNRLQDFSVLMTPTATGLFDPSHETYTQKPKGESSFHIVTRKWLHSHLHASPISRNLKVSCYGGESEFDAGDYWRILIEDGGKTWRIRLQHVDASGYLQSLQEVPTHSLLGGQQEIMWRPRKTP</sequence>